<feature type="region of interest" description="Disordered" evidence="1">
    <location>
        <begin position="1"/>
        <end position="39"/>
    </location>
</feature>
<organism evidence="2 3">
    <name type="scientific">Pleurodeles waltl</name>
    <name type="common">Iberian ribbed newt</name>
    <dbReference type="NCBI Taxonomy" id="8319"/>
    <lineage>
        <taxon>Eukaryota</taxon>
        <taxon>Metazoa</taxon>
        <taxon>Chordata</taxon>
        <taxon>Craniata</taxon>
        <taxon>Vertebrata</taxon>
        <taxon>Euteleostomi</taxon>
        <taxon>Amphibia</taxon>
        <taxon>Batrachia</taxon>
        <taxon>Caudata</taxon>
        <taxon>Salamandroidea</taxon>
        <taxon>Salamandridae</taxon>
        <taxon>Pleurodelinae</taxon>
        <taxon>Pleurodeles</taxon>
    </lineage>
</organism>
<protein>
    <submittedName>
        <fullName evidence="2">Uncharacterized protein</fullName>
    </submittedName>
</protein>
<gene>
    <name evidence="2" type="ORF">NDU88_006762</name>
</gene>
<dbReference type="EMBL" id="JANPWB010000013">
    <property type="protein sequence ID" value="KAJ1109401.1"/>
    <property type="molecule type" value="Genomic_DNA"/>
</dbReference>
<name>A0AAV7N068_PLEWA</name>
<accession>A0AAV7N068</accession>
<dbReference type="Proteomes" id="UP001066276">
    <property type="component" value="Chromosome 9"/>
</dbReference>
<keyword evidence="3" id="KW-1185">Reference proteome</keyword>
<dbReference type="AlphaFoldDB" id="A0AAV7N068"/>
<proteinExistence type="predicted"/>
<comment type="caution">
    <text evidence="2">The sequence shown here is derived from an EMBL/GenBank/DDBJ whole genome shotgun (WGS) entry which is preliminary data.</text>
</comment>
<sequence>MTARDFQLPLHRRPPNEQVLDPRGRLHQGRKVGDKAPLDGHALTGRADLELSARSAVWTGLQPAVAFTRLVDDCLSLFTDHVRQSASSGAAAVVP</sequence>
<evidence type="ECO:0000256" key="1">
    <source>
        <dbReference type="SAM" id="MobiDB-lite"/>
    </source>
</evidence>
<evidence type="ECO:0000313" key="3">
    <source>
        <dbReference type="Proteomes" id="UP001066276"/>
    </source>
</evidence>
<reference evidence="2" key="1">
    <citation type="journal article" date="2022" name="bioRxiv">
        <title>Sequencing and chromosome-scale assembly of the giantPleurodeles waltlgenome.</title>
        <authorList>
            <person name="Brown T."/>
            <person name="Elewa A."/>
            <person name="Iarovenko S."/>
            <person name="Subramanian E."/>
            <person name="Araus A.J."/>
            <person name="Petzold A."/>
            <person name="Susuki M."/>
            <person name="Suzuki K.-i.T."/>
            <person name="Hayashi T."/>
            <person name="Toyoda A."/>
            <person name="Oliveira C."/>
            <person name="Osipova E."/>
            <person name="Leigh N.D."/>
            <person name="Simon A."/>
            <person name="Yun M.H."/>
        </authorList>
    </citation>
    <scope>NUCLEOTIDE SEQUENCE</scope>
    <source>
        <strain evidence="2">20211129_DDA</strain>
        <tissue evidence="2">Liver</tissue>
    </source>
</reference>
<evidence type="ECO:0000313" key="2">
    <source>
        <dbReference type="EMBL" id="KAJ1109401.1"/>
    </source>
</evidence>